<dbReference type="OrthoDB" id="7619145at2"/>
<evidence type="ECO:0000313" key="3">
    <source>
        <dbReference type="Proteomes" id="UP000027037"/>
    </source>
</evidence>
<gene>
    <name evidence="2" type="ORF">HY29_04590</name>
</gene>
<dbReference type="AlphaFoldDB" id="A0A062U8R9"/>
<dbReference type="PATRIC" id="fig|1280946.3.peg.2968"/>
<sequence>MTDAPKDSANALGALLGQKDRFGRLGEKDFSAATEILVKRLMVSAGQTTEDMKALRETVGPDIFEKVLKSLTAHQARQLARRMDKTVPDIEVSTAGAACAWIRGLMTGNMPAPLESAESKPAEVTAEETPTEETTPEDDNPTPPKNAYFGRKAFRTGG</sequence>
<dbReference type="EMBL" id="AWFF01000065">
    <property type="protein sequence ID" value="KCZ52560.1"/>
    <property type="molecule type" value="Genomic_DNA"/>
</dbReference>
<accession>A0A062U8R9</accession>
<comment type="caution">
    <text evidence="2">The sequence shown here is derived from an EMBL/GenBank/DDBJ whole genome shotgun (WGS) entry which is preliminary data.</text>
</comment>
<dbReference type="RefSeq" id="WP_034798289.1">
    <property type="nucleotide sequence ID" value="NZ_AWFF01000065.1"/>
</dbReference>
<dbReference type="Proteomes" id="UP000027037">
    <property type="component" value="Unassembled WGS sequence"/>
</dbReference>
<dbReference type="STRING" id="1280946.HY29_04590"/>
<evidence type="ECO:0000256" key="1">
    <source>
        <dbReference type="SAM" id="MobiDB-lite"/>
    </source>
</evidence>
<reference evidence="2 3" key="1">
    <citation type="journal article" date="2014" name="Antonie Van Leeuwenhoek">
        <title>Hyphomonas beringensis sp. nov. and Hyphomonas chukchiensis sp. nov., isolated from surface seawater of the Bering Sea and Chukchi Sea.</title>
        <authorList>
            <person name="Li C."/>
            <person name="Lai Q."/>
            <person name="Li G."/>
            <person name="Dong C."/>
            <person name="Wang J."/>
            <person name="Liao Y."/>
            <person name="Shao Z."/>
        </authorList>
    </citation>
    <scope>NUCLEOTIDE SEQUENCE [LARGE SCALE GENOMIC DNA]</scope>
    <source>
        <strain evidence="2 3">25B14_1</strain>
    </source>
</reference>
<name>A0A062U8R9_9PROT</name>
<keyword evidence="3" id="KW-1185">Reference proteome</keyword>
<protein>
    <submittedName>
        <fullName evidence="2">Uncharacterized protein</fullName>
    </submittedName>
</protein>
<evidence type="ECO:0000313" key="2">
    <source>
        <dbReference type="EMBL" id="KCZ52560.1"/>
    </source>
</evidence>
<feature type="compositionally biased region" description="Acidic residues" evidence="1">
    <location>
        <begin position="125"/>
        <end position="140"/>
    </location>
</feature>
<proteinExistence type="predicted"/>
<feature type="region of interest" description="Disordered" evidence="1">
    <location>
        <begin position="113"/>
        <end position="158"/>
    </location>
</feature>
<organism evidence="2 3">
    <name type="scientific">Hyphomonas beringensis</name>
    <dbReference type="NCBI Taxonomy" id="1280946"/>
    <lineage>
        <taxon>Bacteria</taxon>
        <taxon>Pseudomonadati</taxon>
        <taxon>Pseudomonadota</taxon>
        <taxon>Alphaproteobacteria</taxon>
        <taxon>Hyphomonadales</taxon>
        <taxon>Hyphomonadaceae</taxon>
        <taxon>Hyphomonas</taxon>
    </lineage>
</organism>